<dbReference type="GeneID" id="14913945"/>
<dbReference type="VEuPathDB" id="AmoebaDB:ACA1_240300"/>
<feature type="region of interest" description="Disordered" evidence="1">
    <location>
        <begin position="155"/>
        <end position="182"/>
    </location>
</feature>
<reference evidence="2 3" key="1">
    <citation type="journal article" date="2013" name="Genome Biol.">
        <title>Genome of Acanthamoeba castellanii highlights extensive lateral gene transfer and early evolution of tyrosine kinase signaling.</title>
        <authorList>
            <person name="Clarke M."/>
            <person name="Lohan A.J."/>
            <person name="Liu B."/>
            <person name="Lagkouvardos I."/>
            <person name="Roy S."/>
            <person name="Zafar N."/>
            <person name="Bertelli C."/>
            <person name="Schilde C."/>
            <person name="Kianianmomeni A."/>
            <person name="Burglin T.R."/>
            <person name="Frech C."/>
            <person name="Turcotte B."/>
            <person name="Kopec K.O."/>
            <person name="Synnott J.M."/>
            <person name="Choo C."/>
            <person name="Paponov I."/>
            <person name="Finkler A."/>
            <person name="Soon Heng Tan C."/>
            <person name="Hutchins A.P."/>
            <person name="Weinmeier T."/>
            <person name="Rattei T."/>
            <person name="Chu J.S."/>
            <person name="Gimenez G."/>
            <person name="Irimia M."/>
            <person name="Rigden D.J."/>
            <person name="Fitzpatrick D.A."/>
            <person name="Lorenzo-Morales J."/>
            <person name="Bateman A."/>
            <person name="Chiu C.H."/>
            <person name="Tang P."/>
            <person name="Hegemann P."/>
            <person name="Fromm H."/>
            <person name="Raoult D."/>
            <person name="Greub G."/>
            <person name="Miranda-Saavedra D."/>
            <person name="Chen N."/>
            <person name="Nash P."/>
            <person name="Ginger M.L."/>
            <person name="Horn M."/>
            <person name="Schaap P."/>
            <person name="Caler L."/>
            <person name="Loftus B."/>
        </authorList>
    </citation>
    <scope>NUCLEOTIDE SEQUENCE [LARGE SCALE GENOMIC DNA]</scope>
    <source>
        <strain evidence="2 3">Neff</strain>
    </source>
</reference>
<evidence type="ECO:0000313" key="3">
    <source>
        <dbReference type="Proteomes" id="UP000011083"/>
    </source>
</evidence>
<protein>
    <submittedName>
        <fullName evidence="2">Uncharacterized protein</fullName>
    </submittedName>
</protein>
<dbReference type="EMBL" id="KB008093">
    <property type="protein sequence ID" value="ELR13353.1"/>
    <property type="molecule type" value="Genomic_DNA"/>
</dbReference>
<dbReference type="KEGG" id="acan:ACA1_240300"/>
<evidence type="ECO:0000256" key="1">
    <source>
        <dbReference type="SAM" id="MobiDB-lite"/>
    </source>
</evidence>
<keyword evidence="3" id="KW-1185">Reference proteome</keyword>
<dbReference type="Proteomes" id="UP000011083">
    <property type="component" value="Unassembled WGS sequence"/>
</dbReference>
<sequence length="203" mass="22243">MPPKRKHQQQAEAEQEKAPRQPCAFAWDKFTELLDGDGAGFTGAEPDVSVCDEPVDEALVRAGLELLNAATGPWHEDADEGLRRTEQVAASGGDYGDSVVRVYRASSSAEPHNEPDRYELTFLQCPGFAHYQYVFVVDKAKLRYVFAGESGSHPQAGTNDFVYENSDGSGPGLLPDSSVPPTPTTLLDAARQRFSEYCLDQHH</sequence>
<accession>L8GKU2</accession>
<dbReference type="RefSeq" id="XP_004335366.1">
    <property type="nucleotide sequence ID" value="XM_004335318.1"/>
</dbReference>
<gene>
    <name evidence="2" type="ORF">ACA1_240300</name>
</gene>
<feature type="region of interest" description="Disordered" evidence="1">
    <location>
        <begin position="1"/>
        <end position="21"/>
    </location>
</feature>
<evidence type="ECO:0000313" key="2">
    <source>
        <dbReference type="EMBL" id="ELR13353.1"/>
    </source>
</evidence>
<name>L8GKU2_ACACF</name>
<dbReference type="AlphaFoldDB" id="L8GKU2"/>
<proteinExistence type="predicted"/>
<organism evidence="2 3">
    <name type="scientific">Acanthamoeba castellanii (strain ATCC 30010 / Neff)</name>
    <dbReference type="NCBI Taxonomy" id="1257118"/>
    <lineage>
        <taxon>Eukaryota</taxon>
        <taxon>Amoebozoa</taxon>
        <taxon>Discosea</taxon>
        <taxon>Longamoebia</taxon>
        <taxon>Centramoebida</taxon>
        <taxon>Acanthamoebidae</taxon>
        <taxon>Acanthamoeba</taxon>
    </lineage>
</organism>